<dbReference type="PANTHER" id="PTHR37810">
    <property type="entry name" value="IMMUNITY PROTEIN SDPI"/>
    <property type="match status" value="1"/>
</dbReference>
<feature type="transmembrane region" description="Helical" evidence="1">
    <location>
        <begin position="45"/>
        <end position="73"/>
    </location>
</feature>
<feature type="transmembrane region" description="Helical" evidence="1">
    <location>
        <begin position="186"/>
        <end position="205"/>
    </location>
</feature>
<keyword evidence="1" id="KW-0472">Membrane</keyword>
<accession>A0ABY4X9H4</accession>
<dbReference type="InterPro" id="IPR026272">
    <property type="entry name" value="SdpI"/>
</dbReference>
<feature type="transmembrane region" description="Helical" evidence="1">
    <location>
        <begin position="85"/>
        <end position="108"/>
    </location>
</feature>
<dbReference type="RefSeq" id="WP_252167391.1">
    <property type="nucleotide sequence ID" value="NZ_CP084930.1"/>
</dbReference>
<proteinExistence type="predicted"/>
<evidence type="ECO:0000256" key="1">
    <source>
        <dbReference type="SAM" id="Phobius"/>
    </source>
</evidence>
<dbReference type="Pfam" id="PF13630">
    <property type="entry name" value="SdpI"/>
    <property type="match status" value="1"/>
</dbReference>
<evidence type="ECO:0000313" key="2">
    <source>
        <dbReference type="EMBL" id="USI73582.1"/>
    </source>
</evidence>
<dbReference type="PIRSF" id="PIRSF038959">
    <property type="entry name" value="SdpI"/>
    <property type="match status" value="1"/>
</dbReference>
<reference evidence="2" key="1">
    <citation type="journal article" date="2022" name="Toxins">
        <title>Genomic Analysis of Sphingopyxis sp. USTB-05 for Biodegrading Cyanobacterial Hepatotoxins.</title>
        <authorList>
            <person name="Liu C."/>
            <person name="Xu Q."/>
            <person name="Zhao Z."/>
            <person name="Zhang H."/>
            <person name="Liu X."/>
            <person name="Yin C."/>
            <person name="Liu Y."/>
            <person name="Yan H."/>
        </authorList>
    </citation>
    <scope>NUCLEOTIDE SEQUENCE</scope>
    <source>
        <strain evidence="2">NBD5</strain>
    </source>
</reference>
<dbReference type="PANTHER" id="PTHR37810:SF5">
    <property type="entry name" value="IMMUNITY PROTEIN SDPI"/>
    <property type="match status" value="1"/>
</dbReference>
<sequence>MIFLSIATVAGMTILAVAALARLPADARLPIHWTLAGNPDHVAPAKIALLVAPTGAAVLSVLLACLPAIAGVANGLRRSAGLYETLWVALLLLFGAQQVGLAGPALGWPVRAPVPLHLALAFLFVAVGNLLGKSRPMRLIGFRTPWALANEDNWIATNRLGGRIMVIEGMLMVPLALLPLLPSVTAPLRVTMIGVLILVPCLRSWRLARAAAA</sequence>
<protein>
    <submittedName>
        <fullName evidence="2">SdpI family protein</fullName>
    </submittedName>
</protein>
<name>A0ABY4X9H4_9SPHN</name>
<feature type="transmembrane region" description="Helical" evidence="1">
    <location>
        <begin position="114"/>
        <end position="132"/>
    </location>
</feature>
<gene>
    <name evidence="2" type="ORF">LHA26_03615</name>
</gene>
<keyword evidence="1" id="KW-0812">Transmembrane</keyword>
<keyword evidence="3" id="KW-1185">Reference proteome</keyword>
<evidence type="ECO:0000313" key="3">
    <source>
        <dbReference type="Proteomes" id="UP001056937"/>
    </source>
</evidence>
<dbReference type="EMBL" id="CP084930">
    <property type="protein sequence ID" value="USI73582.1"/>
    <property type="molecule type" value="Genomic_DNA"/>
</dbReference>
<organism evidence="2 3">
    <name type="scientific">Sphingomonas morindae</name>
    <dbReference type="NCBI Taxonomy" id="1541170"/>
    <lineage>
        <taxon>Bacteria</taxon>
        <taxon>Pseudomonadati</taxon>
        <taxon>Pseudomonadota</taxon>
        <taxon>Alphaproteobacteria</taxon>
        <taxon>Sphingomonadales</taxon>
        <taxon>Sphingomonadaceae</taxon>
        <taxon>Sphingomonas</taxon>
    </lineage>
</organism>
<keyword evidence="1" id="KW-1133">Transmembrane helix</keyword>
<feature type="transmembrane region" description="Helical" evidence="1">
    <location>
        <begin position="160"/>
        <end position="180"/>
    </location>
</feature>
<dbReference type="InterPro" id="IPR025962">
    <property type="entry name" value="SdpI/YhfL"/>
</dbReference>
<dbReference type="Proteomes" id="UP001056937">
    <property type="component" value="Chromosome 1"/>
</dbReference>